<sequence length="629" mass="71943">MRNYQALEPLGFLSDSDIRKIRGVLTLHESDRMNEPVWGYCTLQNQSIALQYIDHKSATSLFQKGDESSAPFRFPCNHESIAKYFEKLLDKLNMDMSQYTVDYLEIFNASDKPLGLAFIIHQFDKDAKNTLRLLVDQIQSIAAQKKLSQTILDMELSFKTSLKERDHQIALLEQNLQNLKSKNSLLERQMQYQKNHDSATNMLNRQGLENALEASFNSRAIIDGNAYLSVIFIQITNGERIQARIGCDGFDTLLSLLEQKISKNTPHIHYYARISTTELALTTIVPSFDEHFLPNLCRQLSEVARQGMFYRDQEVHLHVFMGVANSYHTDNSTDLINNAFHAAVSCKESGATVSTFTQADQDEQKEFNQLEHYLLQAVRNDDLILYFQPKIDLKNDKWIGAEVLLRWKHPVLGDISNEALIHMAEQNGLIVEVGYFVLRSAIDKASEWIEIAPDFTLSVNVSAKQICSARFADRVLEILENNELPSTNLELELTESCLVSNFEVAYQNIVRLKGHGVRFALDDFGTGYASFSYLRKLPFDCIKIDKEFLSNILHNAQDKAILRSIINIAKKLNKQVVVEGVETSEQHRFVATESCDVAQGYYYAKPMPRDIFEAHLEKQYPPPKQFIIR</sequence>
<dbReference type="Proteomes" id="UP000279760">
    <property type="component" value="Chromosome 2"/>
</dbReference>
<dbReference type="InterPro" id="IPR043128">
    <property type="entry name" value="Rev_trsase/Diguanyl_cyclase"/>
</dbReference>
<organism evidence="1 2">
    <name type="scientific">Vibrio mediterranei</name>
    <dbReference type="NCBI Taxonomy" id="689"/>
    <lineage>
        <taxon>Bacteria</taxon>
        <taxon>Pseudomonadati</taxon>
        <taxon>Pseudomonadota</taxon>
        <taxon>Gammaproteobacteria</taxon>
        <taxon>Vibrionales</taxon>
        <taxon>Vibrionaceae</taxon>
        <taxon>Vibrio</taxon>
    </lineage>
</organism>
<reference evidence="1 2" key="1">
    <citation type="submission" date="2018-11" db="EMBL/GenBank/DDBJ databases">
        <title>Complete Genome Sequence of Vbrio mediterranei 117-T6: a Potential Pathogen Bacteria Isolated from the Conchocelis of Pyropia.</title>
        <authorList>
            <person name="Liu Q."/>
        </authorList>
    </citation>
    <scope>NUCLEOTIDE SEQUENCE [LARGE SCALE GENOMIC DNA]</scope>
    <source>
        <strain evidence="1 2">117-T6</strain>
    </source>
</reference>
<dbReference type="InterPro" id="IPR001633">
    <property type="entry name" value="EAL_dom"/>
</dbReference>
<dbReference type="Pfam" id="PF00563">
    <property type="entry name" value="EAL"/>
    <property type="match status" value="1"/>
</dbReference>
<dbReference type="SUPFAM" id="SSF141868">
    <property type="entry name" value="EAL domain-like"/>
    <property type="match status" value="1"/>
</dbReference>
<dbReference type="Gene3D" id="3.30.70.270">
    <property type="match status" value="1"/>
</dbReference>
<dbReference type="GeneID" id="64088862"/>
<gene>
    <name evidence="1" type="ORF">ECB94_26095</name>
</gene>
<dbReference type="RefSeq" id="WP_006071721.1">
    <property type="nucleotide sequence ID" value="NZ_CP033578.1"/>
</dbReference>
<dbReference type="GO" id="GO:0071111">
    <property type="term" value="F:cyclic-guanylate-specific phosphodiesterase activity"/>
    <property type="evidence" value="ECO:0007669"/>
    <property type="project" value="InterPro"/>
</dbReference>
<dbReference type="EMBL" id="CP033578">
    <property type="protein sequence ID" value="AYV24713.1"/>
    <property type="molecule type" value="Genomic_DNA"/>
</dbReference>
<dbReference type="Pfam" id="PF00990">
    <property type="entry name" value="GGDEF"/>
    <property type="match status" value="1"/>
</dbReference>
<evidence type="ECO:0000313" key="1">
    <source>
        <dbReference type="EMBL" id="AYV24713.1"/>
    </source>
</evidence>
<dbReference type="CDD" id="cd01948">
    <property type="entry name" value="EAL"/>
    <property type="match status" value="1"/>
</dbReference>
<name>A0A3G4VIS1_9VIBR</name>
<dbReference type="InterPro" id="IPR035919">
    <property type="entry name" value="EAL_sf"/>
</dbReference>
<dbReference type="SMART" id="SM00052">
    <property type="entry name" value="EAL"/>
    <property type="match status" value="1"/>
</dbReference>
<dbReference type="Gene3D" id="3.20.20.450">
    <property type="entry name" value="EAL domain"/>
    <property type="match status" value="1"/>
</dbReference>
<dbReference type="PANTHER" id="PTHR33121">
    <property type="entry name" value="CYCLIC DI-GMP PHOSPHODIESTERASE PDEF"/>
    <property type="match status" value="1"/>
</dbReference>
<dbReference type="InterPro" id="IPR029787">
    <property type="entry name" value="Nucleotide_cyclase"/>
</dbReference>
<dbReference type="InterPro" id="IPR050706">
    <property type="entry name" value="Cyclic-di-GMP_PDE-like"/>
</dbReference>
<dbReference type="SMART" id="SM00267">
    <property type="entry name" value="GGDEF"/>
    <property type="match status" value="1"/>
</dbReference>
<dbReference type="PANTHER" id="PTHR33121:SF71">
    <property type="entry name" value="OXYGEN SENSOR PROTEIN DOSP"/>
    <property type="match status" value="1"/>
</dbReference>
<dbReference type="PROSITE" id="PS50883">
    <property type="entry name" value="EAL"/>
    <property type="match status" value="1"/>
</dbReference>
<proteinExistence type="predicted"/>
<dbReference type="InterPro" id="IPR000160">
    <property type="entry name" value="GGDEF_dom"/>
</dbReference>
<accession>A0A3G4VIS1</accession>
<protein>
    <submittedName>
        <fullName evidence="1">GGDEF domain-containing protein</fullName>
    </submittedName>
</protein>
<dbReference type="AlphaFoldDB" id="A0A3G4VIS1"/>
<evidence type="ECO:0000313" key="2">
    <source>
        <dbReference type="Proteomes" id="UP000279760"/>
    </source>
</evidence>
<dbReference type="SUPFAM" id="SSF55073">
    <property type="entry name" value="Nucleotide cyclase"/>
    <property type="match status" value="1"/>
</dbReference>